<accession>A0AC60NS49</accession>
<dbReference type="Proteomes" id="UP000805193">
    <property type="component" value="Unassembled WGS sequence"/>
</dbReference>
<organism evidence="1 2">
    <name type="scientific">Ixodes persulcatus</name>
    <name type="common">Taiga tick</name>
    <dbReference type="NCBI Taxonomy" id="34615"/>
    <lineage>
        <taxon>Eukaryota</taxon>
        <taxon>Metazoa</taxon>
        <taxon>Ecdysozoa</taxon>
        <taxon>Arthropoda</taxon>
        <taxon>Chelicerata</taxon>
        <taxon>Arachnida</taxon>
        <taxon>Acari</taxon>
        <taxon>Parasitiformes</taxon>
        <taxon>Ixodida</taxon>
        <taxon>Ixodoidea</taxon>
        <taxon>Ixodidae</taxon>
        <taxon>Ixodinae</taxon>
        <taxon>Ixodes</taxon>
    </lineage>
</organism>
<dbReference type="EMBL" id="JABSTQ010011572">
    <property type="protein sequence ID" value="KAG0409956.1"/>
    <property type="molecule type" value="Genomic_DNA"/>
</dbReference>
<comment type="caution">
    <text evidence="1">The sequence shown here is derived from an EMBL/GenBank/DDBJ whole genome shotgun (WGS) entry which is preliminary data.</text>
</comment>
<gene>
    <name evidence="1" type="ORF">HPB47_012924</name>
</gene>
<name>A0AC60NS49_IXOPE</name>
<sequence length="504" mass="54466">MAACPHCVPGEGDIPSPNGTDPPGGEALSRDLGGSQCALASRPVMNVGLLTAGVMQHQQHMGPPLSMALPPQQQHHPMNQQQQGGGRTPGVEHIKRPMNAFMVWSRAQRRKIALEHPKMHNSEISKRLGAEWKQLSEDAKRPFIDEAKRLREQHMRDHPDYKYRPRRKPKPPAPKKPDAPYPFAMPAYMPGGIEHCRAYLQQHQQHMMMNVPSPPLYQEDKRNASSPQSSSSPLPPSAYVSYPADVKPFSADVKPFSAPTYKTAELGHASIYAGLYGAGPGQAGGLMSAGSSAMAAYPTSAAAAAAYMYSCGPNGYAAAPRTSEELFLSSSELPRRPALSSTDDNGKPRRSSSLISLDCQLLSCVHADSASPRGLSHLAACIVVERGSSCLPISEGSPSFQREGWPHGKRSFRPKNTGGGQKVRLDNEPPVAGGSREGPLPPRTQVRFVPDRKQASPATAFQVGDNGPPFQDHKGSSEQELPVLFFGRRGEKLPSARKVSSPPR</sequence>
<proteinExistence type="predicted"/>
<evidence type="ECO:0000313" key="2">
    <source>
        <dbReference type="Proteomes" id="UP000805193"/>
    </source>
</evidence>
<keyword evidence="2" id="KW-1185">Reference proteome</keyword>
<evidence type="ECO:0000313" key="1">
    <source>
        <dbReference type="EMBL" id="KAG0409956.1"/>
    </source>
</evidence>
<reference evidence="1 2" key="1">
    <citation type="journal article" date="2020" name="Cell">
        <title>Large-Scale Comparative Analyses of Tick Genomes Elucidate Their Genetic Diversity and Vector Capacities.</title>
        <authorList>
            <consortium name="Tick Genome and Microbiome Consortium (TIGMIC)"/>
            <person name="Jia N."/>
            <person name="Wang J."/>
            <person name="Shi W."/>
            <person name="Du L."/>
            <person name="Sun Y."/>
            <person name="Zhan W."/>
            <person name="Jiang J.F."/>
            <person name="Wang Q."/>
            <person name="Zhang B."/>
            <person name="Ji P."/>
            <person name="Bell-Sakyi L."/>
            <person name="Cui X.M."/>
            <person name="Yuan T.T."/>
            <person name="Jiang B.G."/>
            <person name="Yang W.F."/>
            <person name="Lam T.T."/>
            <person name="Chang Q.C."/>
            <person name="Ding S.J."/>
            <person name="Wang X.J."/>
            <person name="Zhu J.G."/>
            <person name="Ruan X.D."/>
            <person name="Zhao L."/>
            <person name="Wei J.T."/>
            <person name="Ye R.Z."/>
            <person name="Que T.C."/>
            <person name="Du C.H."/>
            <person name="Zhou Y.H."/>
            <person name="Cheng J.X."/>
            <person name="Dai P.F."/>
            <person name="Guo W.B."/>
            <person name="Han X.H."/>
            <person name="Huang E.J."/>
            <person name="Li L.F."/>
            <person name="Wei W."/>
            <person name="Gao Y.C."/>
            <person name="Liu J.Z."/>
            <person name="Shao H.Z."/>
            <person name="Wang X."/>
            <person name="Wang C.C."/>
            <person name="Yang T.C."/>
            <person name="Huo Q.B."/>
            <person name="Li W."/>
            <person name="Chen H.Y."/>
            <person name="Chen S.E."/>
            <person name="Zhou L.G."/>
            <person name="Ni X.B."/>
            <person name="Tian J.H."/>
            <person name="Sheng Y."/>
            <person name="Liu T."/>
            <person name="Pan Y.S."/>
            <person name="Xia L.Y."/>
            <person name="Li J."/>
            <person name="Zhao F."/>
            <person name="Cao W.C."/>
        </authorList>
    </citation>
    <scope>NUCLEOTIDE SEQUENCE [LARGE SCALE GENOMIC DNA]</scope>
    <source>
        <strain evidence="1">Iper-2018</strain>
    </source>
</reference>
<protein>
    <submittedName>
        <fullName evidence="1">Uncharacterized protein</fullName>
    </submittedName>
</protein>